<evidence type="ECO:0000256" key="1">
    <source>
        <dbReference type="ARBA" id="ARBA00022574"/>
    </source>
</evidence>
<dbReference type="InterPro" id="IPR014712">
    <property type="entry name" value="ANTH_dom_sf"/>
</dbReference>
<dbReference type="InterPro" id="IPR011417">
    <property type="entry name" value="ANTH_dom"/>
</dbReference>
<dbReference type="Gene3D" id="1.25.40.90">
    <property type="match status" value="1"/>
</dbReference>
<dbReference type="Pfam" id="PF00069">
    <property type="entry name" value="Pkinase"/>
    <property type="match status" value="1"/>
</dbReference>
<feature type="region of interest" description="Disordered" evidence="2">
    <location>
        <begin position="409"/>
        <end position="461"/>
    </location>
</feature>
<evidence type="ECO:0000313" key="5">
    <source>
        <dbReference type="Proteomes" id="UP001151760"/>
    </source>
</evidence>
<feature type="region of interest" description="Disordered" evidence="2">
    <location>
        <begin position="1"/>
        <end position="22"/>
    </location>
</feature>
<dbReference type="Pfam" id="PF07651">
    <property type="entry name" value="ANTH"/>
    <property type="match status" value="1"/>
</dbReference>
<sequence length="533" mass="60775">MVDLDEERGSRTPSAQETSTSVVASKKVDEGLRVELELVILACTYEQWKENYEEDLYDDVDFDTLGLTEEQMAFANAFDINLRGKAFWLETDKAAYLLRQYFFKNLHDRLSTWPFLSLIEKKRLAFQLLYAVKHCHDNGICHGDIKCKNVLVTSWNWIYLADFASFKPTYIPHDDPSDFSFFFDTGFYEHGGEVQVAHDALLRPSMDIFAVRCVIAKLFLEGQPLFELSQLLAYRRGQYDPNQHLEKVALKTLIVIHLALREDDPTFRKELLNFQQREHVLQLANFKDDSRPIAGVIANAGDLDWRKSLVSICLLYSSLLYHLMGISSQLSSSVLMGCRPEGAAIAFEMPRHKAIKALDIYKRAGQQAESLSDFYEVCKGLELARNFQFPVLKGETPRMEYPERLMLTYKPEEDIEPAEDTNSSVDEAKPEPMDDFNVSNDDPAPPPSPPPPTFNSQDPDDLLICNNVADNLGALRANDELLDLRLGDSGTKVSKFSNYIRIVFDRSLNKVKDLEVKNVIPKANKVIIYPKTE</sequence>
<feature type="compositionally biased region" description="Polar residues" evidence="2">
    <location>
        <begin position="11"/>
        <end position="22"/>
    </location>
</feature>
<dbReference type="PROSITE" id="PS00108">
    <property type="entry name" value="PROTEIN_KINASE_ST"/>
    <property type="match status" value="1"/>
</dbReference>
<dbReference type="SUPFAM" id="SSF89009">
    <property type="entry name" value="GAT-like domain"/>
    <property type="match status" value="1"/>
</dbReference>
<dbReference type="InterPro" id="IPR008271">
    <property type="entry name" value="Ser/Thr_kinase_AS"/>
</dbReference>
<dbReference type="PANTHER" id="PTHR17583">
    <property type="entry name" value="PHOSPHOINOSITIDE 3-KINASE REGULATORY SUBUNIT 4"/>
    <property type="match status" value="1"/>
</dbReference>
<gene>
    <name evidence="4" type="ORF">Tco_0679522</name>
</gene>
<evidence type="ECO:0000256" key="2">
    <source>
        <dbReference type="SAM" id="MobiDB-lite"/>
    </source>
</evidence>
<keyword evidence="1" id="KW-0853">WD repeat</keyword>
<reference evidence="4" key="1">
    <citation type="journal article" date="2022" name="Int. J. Mol. Sci.">
        <title>Draft Genome of Tanacetum Coccineum: Genomic Comparison of Closely Related Tanacetum-Family Plants.</title>
        <authorList>
            <person name="Yamashiro T."/>
            <person name="Shiraishi A."/>
            <person name="Nakayama K."/>
            <person name="Satake H."/>
        </authorList>
    </citation>
    <scope>NUCLEOTIDE SEQUENCE</scope>
</reference>
<dbReference type="Gene3D" id="1.10.510.10">
    <property type="entry name" value="Transferase(Phosphotransferase) domain 1"/>
    <property type="match status" value="1"/>
</dbReference>
<dbReference type="Proteomes" id="UP001151760">
    <property type="component" value="Unassembled WGS sequence"/>
</dbReference>
<protein>
    <submittedName>
        <fullName evidence="4">Armadillo-like helical domain-containing protein</fullName>
    </submittedName>
</protein>
<keyword evidence="5" id="KW-1185">Reference proteome</keyword>
<dbReference type="InterPro" id="IPR000719">
    <property type="entry name" value="Prot_kinase_dom"/>
</dbReference>
<name>A0ABQ4XJ09_9ASTR</name>
<reference evidence="4" key="2">
    <citation type="submission" date="2022-01" db="EMBL/GenBank/DDBJ databases">
        <authorList>
            <person name="Yamashiro T."/>
            <person name="Shiraishi A."/>
            <person name="Satake H."/>
            <person name="Nakayama K."/>
        </authorList>
    </citation>
    <scope>NUCLEOTIDE SEQUENCE</scope>
</reference>
<dbReference type="EMBL" id="BQNB010009541">
    <property type="protein sequence ID" value="GJS64958.1"/>
    <property type="molecule type" value="Genomic_DNA"/>
</dbReference>
<dbReference type="InterPro" id="IPR011009">
    <property type="entry name" value="Kinase-like_dom_sf"/>
</dbReference>
<organism evidence="4 5">
    <name type="scientific">Tanacetum coccineum</name>
    <dbReference type="NCBI Taxonomy" id="301880"/>
    <lineage>
        <taxon>Eukaryota</taxon>
        <taxon>Viridiplantae</taxon>
        <taxon>Streptophyta</taxon>
        <taxon>Embryophyta</taxon>
        <taxon>Tracheophyta</taxon>
        <taxon>Spermatophyta</taxon>
        <taxon>Magnoliopsida</taxon>
        <taxon>eudicotyledons</taxon>
        <taxon>Gunneridae</taxon>
        <taxon>Pentapetalae</taxon>
        <taxon>asterids</taxon>
        <taxon>campanulids</taxon>
        <taxon>Asterales</taxon>
        <taxon>Asteraceae</taxon>
        <taxon>Asteroideae</taxon>
        <taxon>Anthemideae</taxon>
        <taxon>Anthemidinae</taxon>
        <taxon>Tanacetum</taxon>
    </lineage>
</organism>
<proteinExistence type="predicted"/>
<dbReference type="SMART" id="SM00220">
    <property type="entry name" value="S_TKc"/>
    <property type="match status" value="1"/>
</dbReference>
<comment type="caution">
    <text evidence="4">The sequence shown here is derived from an EMBL/GenBank/DDBJ whole genome shotgun (WGS) entry which is preliminary data.</text>
</comment>
<feature type="compositionally biased region" description="Pro residues" evidence="2">
    <location>
        <begin position="443"/>
        <end position="453"/>
    </location>
</feature>
<dbReference type="PROSITE" id="PS50011">
    <property type="entry name" value="PROTEIN_KINASE_DOM"/>
    <property type="match status" value="1"/>
</dbReference>
<evidence type="ECO:0000259" key="3">
    <source>
        <dbReference type="PROSITE" id="PS50011"/>
    </source>
</evidence>
<feature type="domain" description="Protein kinase" evidence="3">
    <location>
        <begin position="1"/>
        <end position="306"/>
    </location>
</feature>
<dbReference type="PANTHER" id="PTHR17583:SF0">
    <property type="entry name" value="PHOSPHOINOSITIDE 3-KINASE REGULATORY SUBUNIT 4"/>
    <property type="match status" value="1"/>
</dbReference>
<evidence type="ECO:0000313" key="4">
    <source>
        <dbReference type="EMBL" id="GJS64958.1"/>
    </source>
</evidence>
<dbReference type="InterPro" id="IPR045162">
    <property type="entry name" value="Vps15-like"/>
</dbReference>
<dbReference type="SUPFAM" id="SSF56112">
    <property type="entry name" value="Protein kinase-like (PK-like)"/>
    <property type="match status" value="1"/>
</dbReference>
<dbReference type="Gene3D" id="1.20.58.150">
    <property type="entry name" value="ANTH domain"/>
    <property type="match status" value="1"/>
</dbReference>
<accession>A0ABQ4XJ09</accession>
<dbReference type="InterPro" id="IPR008942">
    <property type="entry name" value="ENTH_VHS"/>
</dbReference>